<proteinExistence type="predicted"/>
<reference evidence="2 3" key="1">
    <citation type="submission" date="2019-04" db="EMBL/GenBank/DDBJ databases">
        <title>Salinimonas iocasae sp. nov., a halophilic bacterium isolated from the outer tube casing of tubeworms in Okinawa Trough.</title>
        <authorList>
            <person name="Zhang H."/>
            <person name="Wang H."/>
            <person name="Li C."/>
        </authorList>
    </citation>
    <scope>NUCLEOTIDE SEQUENCE [LARGE SCALE GENOMIC DNA]</scope>
    <source>
        <strain evidence="2 3">KX18D6</strain>
    </source>
</reference>
<accession>A0A5B7YIX6</accession>
<keyword evidence="1" id="KW-0812">Transmembrane</keyword>
<evidence type="ECO:0000313" key="3">
    <source>
        <dbReference type="Proteomes" id="UP000304912"/>
    </source>
</evidence>
<keyword evidence="1" id="KW-0472">Membrane</keyword>
<organism evidence="2 3">
    <name type="scientific">Salinimonas iocasae</name>
    <dbReference type="NCBI Taxonomy" id="2572577"/>
    <lineage>
        <taxon>Bacteria</taxon>
        <taxon>Pseudomonadati</taxon>
        <taxon>Pseudomonadota</taxon>
        <taxon>Gammaproteobacteria</taxon>
        <taxon>Alteromonadales</taxon>
        <taxon>Alteromonadaceae</taxon>
        <taxon>Alteromonas/Salinimonas group</taxon>
        <taxon>Salinimonas</taxon>
    </lineage>
</organism>
<evidence type="ECO:0000313" key="2">
    <source>
        <dbReference type="EMBL" id="QCZ94479.1"/>
    </source>
</evidence>
<protein>
    <recommendedName>
        <fullName evidence="4">Tetratricopeptide repeat-like domain-containing protein</fullName>
    </recommendedName>
</protein>
<feature type="transmembrane region" description="Helical" evidence="1">
    <location>
        <begin position="30"/>
        <end position="53"/>
    </location>
</feature>
<dbReference type="OrthoDB" id="6385445at2"/>
<dbReference type="Proteomes" id="UP000304912">
    <property type="component" value="Chromosome"/>
</dbReference>
<keyword evidence="3" id="KW-1185">Reference proteome</keyword>
<dbReference type="EMBL" id="CP039852">
    <property type="protein sequence ID" value="QCZ94479.1"/>
    <property type="molecule type" value="Genomic_DNA"/>
</dbReference>
<dbReference type="AlphaFoldDB" id="A0A5B7YIX6"/>
<evidence type="ECO:0000256" key="1">
    <source>
        <dbReference type="SAM" id="Phobius"/>
    </source>
</evidence>
<name>A0A5B7YIX6_9ALTE</name>
<dbReference type="KEGG" id="salk:FBQ74_13820"/>
<sequence length="250" mass="27743">MTSSSHDKQAVKTAQRQAVHLTTSEQVLRISALLIAVVMGFICLQSGTAYFTASRSAEQVESWFTGDSLPEISTLQSVQKNLESVDTALLDDASVKIALAKLYIVRAQTQTSDVYYEAARKAISDARLMQPSHFEALALQVFLDDYLKQNDEDTFAAMSTLLNLAPYEKNVQQLVGPIMIKRWYELPGELQQAGEKLMTSALREPETREQMLSAMARYKVAAPFSCCSPNKATSARLRMLEAEAANATYR</sequence>
<dbReference type="RefSeq" id="WP_139757218.1">
    <property type="nucleotide sequence ID" value="NZ_CP039852.1"/>
</dbReference>
<evidence type="ECO:0008006" key="4">
    <source>
        <dbReference type="Google" id="ProtNLM"/>
    </source>
</evidence>
<gene>
    <name evidence="2" type="ORF">FBQ74_13820</name>
</gene>
<keyword evidence="1" id="KW-1133">Transmembrane helix</keyword>